<accession>A0AC58UBQ6</accession>
<proteinExistence type="predicted"/>
<keyword evidence="1" id="KW-1185">Reference proteome</keyword>
<sequence length="272" mass="31399">MLLRGHLKELISDNERNKLARGREHQGPPKPSSPARTIHIIIGGSGDASINGIIFISTHKLKRSITYRRCDGLEESIIFNESNADGLIPHNDTLIITLHILDTDVNHIMVDDGSGACFIIHPRVLTQMRLEDKIVSLYITLTSFNNAFERTSREITLLIFVGGVMLETTFYIMDQATTYNAIVGQPWIHPMRDIPFILYQVVKFLTLWGIFSIHGEQRTSRECYRIALDNTITQQKKTMKKRHNNQQDRGRRKKRLWTSLWIPKWSRLRTLP</sequence>
<protein>
    <submittedName>
        <fullName evidence="2">Uncharacterized protein LOC142179930</fullName>
    </submittedName>
</protein>
<reference evidence="2" key="2">
    <citation type="submission" date="2025-08" db="UniProtKB">
        <authorList>
            <consortium name="RefSeq"/>
        </authorList>
    </citation>
    <scope>IDENTIFICATION</scope>
    <source>
        <tissue evidence="2">Leaf</tissue>
    </source>
</reference>
<name>A0AC58UBQ6_TOBAC</name>
<dbReference type="Proteomes" id="UP000790787">
    <property type="component" value="Chromosome 4"/>
</dbReference>
<evidence type="ECO:0000313" key="2">
    <source>
        <dbReference type="RefSeq" id="XP_075106928.1"/>
    </source>
</evidence>
<organism evidence="1 2">
    <name type="scientific">Nicotiana tabacum</name>
    <name type="common">Common tobacco</name>
    <dbReference type="NCBI Taxonomy" id="4097"/>
    <lineage>
        <taxon>Eukaryota</taxon>
        <taxon>Viridiplantae</taxon>
        <taxon>Streptophyta</taxon>
        <taxon>Embryophyta</taxon>
        <taxon>Tracheophyta</taxon>
        <taxon>Spermatophyta</taxon>
        <taxon>Magnoliopsida</taxon>
        <taxon>eudicotyledons</taxon>
        <taxon>Gunneridae</taxon>
        <taxon>Pentapetalae</taxon>
        <taxon>asterids</taxon>
        <taxon>lamiids</taxon>
        <taxon>Solanales</taxon>
        <taxon>Solanaceae</taxon>
        <taxon>Nicotianoideae</taxon>
        <taxon>Nicotianeae</taxon>
        <taxon>Nicotiana</taxon>
    </lineage>
</organism>
<reference evidence="1" key="1">
    <citation type="journal article" date="2014" name="Nat. Commun.">
        <title>The tobacco genome sequence and its comparison with those of tomato and potato.</title>
        <authorList>
            <person name="Sierro N."/>
            <person name="Battey J.N."/>
            <person name="Ouadi S."/>
            <person name="Bakaher N."/>
            <person name="Bovet L."/>
            <person name="Willig A."/>
            <person name="Goepfert S."/>
            <person name="Peitsch M.C."/>
            <person name="Ivanov N.V."/>
        </authorList>
    </citation>
    <scope>NUCLEOTIDE SEQUENCE [LARGE SCALE GENOMIC DNA]</scope>
</reference>
<dbReference type="RefSeq" id="XP_075106928.1">
    <property type="nucleotide sequence ID" value="XM_075250827.1"/>
</dbReference>
<gene>
    <name evidence="2" type="primary">LOC142179930</name>
</gene>
<evidence type="ECO:0000313" key="1">
    <source>
        <dbReference type="Proteomes" id="UP000790787"/>
    </source>
</evidence>